<gene>
    <name evidence="2" type="ORF">FIM25_15495</name>
</gene>
<evidence type="ECO:0000259" key="1">
    <source>
        <dbReference type="PROSITE" id="PS51340"/>
    </source>
</evidence>
<organism evidence="2 3">
    <name type="scientific">Desulfobotulus mexicanus</name>
    <dbReference type="NCBI Taxonomy" id="2586642"/>
    <lineage>
        <taxon>Bacteria</taxon>
        <taxon>Pseudomonadati</taxon>
        <taxon>Thermodesulfobacteriota</taxon>
        <taxon>Desulfobacteria</taxon>
        <taxon>Desulfobacterales</taxon>
        <taxon>Desulfobacteraceae</taxon>
        <taxon>Desulfobotulus</taxon>
    </lineage>
</organism>
<dbReference type="Pfam" id="PF03473">
    <property type="entry name" value="MOSC"/>
    <property type="match status" value="1"/>
</dbReference>
<dbReference type="EMBL" id="VDMB01000033">
    <property type="protein sequence ID" value="TYT73364.1"/>
    <property type="molecule type" value="Genomic_DNA"/>
</dbReference>
<proteinExistence type="predicted"/>
<dbReference type="Gene3D" id="2.40.33.20">
    <property type="entry name" value="PK beta-barrel domain-like"/>
    <property type="match status" value="1"/>
</dbReference>
<reference evidence="2 3" key="1">
    <citation type="submission" date="2019-06" db="EMBL/GenBank/DDBJ databases">
        <title>Desulfobotulus mexicanus sp. nov., a novel sulfate-reducing bacterium isolated from the sediment of an alkaline crater lake in Mexico.</title>
        <authorList>
            <person name="Hirschler-Rea A."/>
        </authorList>
    </citation>
    <scope>NUCLEOTIDE SEQUENCE [LARGE SCALE GENOMIC DNA]</scope>
    <source>
        <strain evidence="2 3">PAR22N</strain>
    </source>
</reference>
<evidence type="ECO:0000313" key="3">
    <source>
        <dbReference type="Proteomes" id="UP000321899"/>
    </source>
</evidence>
<sequence>MKNEFKILAVNISEKKGIQKKPLAKAMLIADYGIKGDAHAGKWHRQVSLLADEDIQTMRGKGMELDFGDFAENITTGGIDLSSLPVGTRLFLGDAELEVSQIGKECHRHCAIYHKVGDCVMPRKGIFARVLKGGEISSETRCYYIS</sequence>
<accession>A0A5S5MCC3</accession>
<feature type="domain" description="MOSC" evidence="1">
    <location>
        <begin position="21"/>
        <end position="145"/>
    </location>
</feature>
<dbReference type="SUPFAM" id="SSF50800">
    <property type="entry name" value="PK beta-barrel domain-like"/>
    <property type="match status" value="1"/>
</dbReference>
<protein>
    <submittedName>
        <fullName evidence="2">MOSC domain-containing protein</fullName>
    </submittedName>
</protein>
<dbReference type="Proteomes" id="UP000321899">
    <property type="component" value="Unassembled WGS sequence"/>
</dbReference>
<dbReference type="GO" id="GO:0003824">
    <property type="term" value="F:catalytic activity"/>
    <property type="evidence" value="ECO:0007669"/>
    <property type="project" value="InterPro"/>
</dbReference>
<dbReference type="OrthoDB" id="9784492at2"/>
<dbReference type="RefSeq" id="WP_139450767.1">
    <property type="nucleotide sequence ID" value="NZ_VDMB01000033.1"/>
</dbReference>
<dbReference type="PROSITE" id="PS51340">
    <property type="entry name" value="MOSC"/>
    <property type="match status" value="1"/>
</dbReference>
<evidence type="ECO:0000313" key="2">
    <source>
        <dbReference type="EMBL" id="TYT73364.1"/>
    </source>
</evidence>
<name>A0A5S5MCC3_9BACT</name>
<dbReference type="AlphaFoldDB" id="A0A5S5MCC3"/>
<dbReference type="PANTHER" id="PTHR36930">
    <property type="entry name" value="METAL-SULFUR CLUSTER BIOSYNTHESIS PROTEINS YUAD-RELATED"/>
    <property type="match status" value="1"/>
</dbReference>
<comment type="caution">
    <text evidence="2">The sequence shown here is derived from an EMBL/GenBank/DDBJ whole genome shotgun (WGS) entry which is preliminary data.</text>
</comment>
<dbReference type="InterPro" id="IPR005302">
    <property type="entry name" value="MoCF_Sase_C"/>
</dbReference>
<dbReference type="InterPro" id="IPR052716">
    <property type="entry name" value="MOSC_domain"/>
</dbReference>
<dbReference type="PANTHER" id="PTHR36930:SF1">
    <property type="entry name" value="MOSC DOMAIN-CONTAINING PROTEIN"/>
    <property type="match status" value="1"/>
</dbReference>
<dbReference type="InterPro" id="IPR011037">
    <property type="entry name" value="Pyrv_Knase-like_insert_dom_sf"/>
</dbReference>
<dbReference type="GO" id="GO:0030170">
    <property type="term" value="F:pyridoxal phosphate binding"/>
    <property type="evidence" value="ECO:0007669"/>
    <property type="project" value="InterPro"/>
</dbReference>
<dbReference type="GO" id="GO:0030151">
    <property type="term" value="F:molybdenum ion binding"/>
    <property type="evidence" value="ECO:0007669"/>
    <property type="project" value="InterPro"/>
</dbReference>
<keyword evidence="3" id="KW-1185">Reference proteome</keyword>